<proteinExistence type="predicted"/>
<dbReference type="GeneID" id="68287731"/>
<sequence length="460" mass="52351">MARIGQRIRLMPKSNALLEKLNIEFHHDVEAFRLCVDNVIFDAQQRIECSVREIAKSGEKTASSIGAIVTMLGSIPSDLGYTWEGGGFKGVATVVLATGQQISVPSDLWNSFEMLHGFLLIWKDYPGHKRLLRHHYYLIDCNSGLSIDAANPQSWNQVARPGATFRISIALGTSQLWRTTGQYCPKCNSEMLEDDVFSGWRHWFNSQPIESWHHESEPIDAIYEWHEKSNMNQTRNAKGSMGSSVAVSPIGKASQDMGSERGSLAFGVPRERDQDREFDLKHVTMVWAPIFNMVFRARGCMCRLGGDSSPFADDMDLPYESPCRLHFPQHIAAREGLELQSPPKEYDPDQDPYFDRFGGRMAFAAFIATNPIVERSLDVRSLLPEGKWFEAANRLAAASQIKCQREALLDWQNDYQEWYFTWRSNRTKEEAKLKARFQAGRVMGQLEDPKRLKVRRGSFS</sequence>
<dbReference type="Proteomes" id="UP000825890">
    <property type="component" value="Unassembled WGS sequence"/>
</dbReference>
<dbReference type="InterPro" id="IPR054464">
    <property type="entry name" value="ULD_fung"/>
</dbReference>
<feature type="domain" description="Ubiquitin-like" evidence="1">
    <location>
        <begin position="95"/>
        <end position="169"/>
    </location>
</feature>
<name>A0A9P3CCA7_9PEZI</name>
<gene>
    <name evidence="2" type="ORF">CKM354_000215600</name>
</gene>
<reference evidence="2 3" key="1">
    <citation type="submission" date="2021-01" db="EMBL/GenBank/DDBJ databases">
        <title>Cercospora kikuchii MAFF 305040 whole genome shotgun sequence.</title>
        <authorList>
            <person name="Kashiwa T."/>
            <person name="Suzuki T."/>
        </authorList>
    </citation>
    <scope>NUCLEOTIDE SEQUENCE [LARGE SCALE GENOMIC DNA]</scope>
    <source>
        <strain evidence="2 3">MAFF 305040</strain>
    </source>
</reference>
<dbReference type="RefSeq" id="XP_044653239.1">
    <property type="nucleotide sequence ID" value="XM_044797304.1"/>
</dbReference>
<dbReference type="AlphaFoldDB" id="A0A9P3CCA7"/>
<evidence type="ECO:0000313" key="3">
    <source>
        <dbReference type="Proteomes" id="UP000825890"/>
    </source>
</evidence>
<dbReference type="EMBL" id="BOLY01000001">
    <property type="protein sequence ID" value="GIZ38752.1"/>
    <property type="molecule type" value="Genomic_DNA"/>
</dbReference>
<keyword evidence="3" id="KW-1185">Reference proteome</keyword>
<dbReference type="Pfam" id="PF22893">
    <property type="entry name" value="ULD_2"/>
    <property type="match status" value="1"/>
</dbReference>
<evidence type="ECO:0000259" key="1">
    <source>
        <dbReference type="Pfam" id="PF22893"/>
    </source>
</evidence>
<dbReference type="OrthoDB" id="3200163at2759"/>
<comment type="caution">
    <text evidence="2">The sequence shown here is derived from an EMBL/GenBank/DDBJ whole genome shotgun (WGS) entry which is preliminary data.</text>
</comment>
<protein>
    <recommendedName>
        <fullName evidence="1">Ubiquitin-like domain-containing protein</fullName>
    </recommendedName>
</protein>
<organism evidence="2 3">
    <name type="scientific">Cercospora kikuchii</name>
    <dbReference type="NCBI Taxonomy" id="84275"/>
    <lineage>
        <taxon>Eukaryota</taxon>
        <taxon>Fungi</taxon>
        <taxon>Dikarya</taxon>
        <taxon>Ascomycota</taxon>
        <taxon>Pezizomycotina</taxon>
        <taxon>Dothideomycetes</taxon>
        <taxon>Dothideomycetidae</taxon>
        <taxon>Mycosphaerellales</taxon>
        <taxon>Mycosphaerellaceae</taxon>
        <taxon>Cercospora</taxon>
    </lineage>
</organism>
<evidence type="ECO:0000313" key="2">
    <source>
        <dbReference type="EMBL" id="GIZ38752.1"/>
    </source>
</evidence>
<accession>A0A9P3CCA7</accession>